<feature type="domain" description="FtsK" evidence="8">
    <location>
        <begin position="758"/>
        <end position="948"/>
    </location>
</feature>
<feature type="transmembrane region" description="Helical" evidence="7">
    <location>
        <begin position="60"/>
        <end position="78"/>
    </location>
</feature>
<evidence type="ECO:0000313" key="10">
    <source>
        <dbReference type="Proteomes" id="UP000255103"/>
    </source>
</evidence>
<feature type="region of interest" description="Disordered" evidence="6">
    <location>
        <begin position="448"/>
        <end position="524"/>
    </location>
</feature>
<dbReference type="Proteomes" id="UP000255103">
    <property type="component" value="Unassembled WGS sequence"/>
</dbReference>
<feature type="compositionally biased region" description="Polar residues" evidence="6">
    <location>
        <begin position="335"/>
        <end position="354"/>
    </location>
</feature>
<evidence type="ECO:0000256" key="7">
    <source>
        <dbReference type="SAM" id="Phobius"/>
    </source>
</evidence>
<feature type="transmembrane region" description="Helical" evidence="7">
    <location>
        <begin position="131"/>
        <end position="150"/>
    </location>
</feature>
<evidence type="ECO:0000256" key="6">
    <source>
        <dbReference type="SAM" id="MobiDB-lite"/>
    </source>
</evidence>
<proteinExistence type="inferred from homology"/>
<dbReference type="Pfam" id="PF01580">
    <property type="entry name" value="FtsK_SpoIIIE"/>
    <property type="match status" value="1"/>
</dbReference>
<dbReference type="GO" id="GO:0005524">
    <property type="term" value="F:ATP binding"/>
    <property type="evidence" value="ECO:0007669"/>
    <property type="project" value="UniProtKB-UniRule"/>
</dbReference>
<keyword evidence="7" id="KW-1133">Transmembrane helix</keyword>
<protein>
    <submittedName>
        <fullName evidence="9">Putative DNA segregation ATPase</fullName>
        <ecNumber evidence="9">3.6.-.-</ecNumber>
    </submittedName>
</protein>
<feature type="region of interest" description="Disordered" evidence="6">
    <location>
        <begin position="335"/>
        <end position="424"/>
    </location>
</feature>
<feature type="compositionally biased region" description="Low complexity" evidence="6">
    <location>
        <begin position="566"/>
        <end position="580"/>
    </location>
</feature>
<feature type="transmembrane region" description="Helical" evidence="7">
    <location>
        <begin position="98"/>
        <end position="119"/>
    </location>
</feature>
<comment type="similarity">
    <text evidence="1">Belongs to the FtsK/SpoIIIE/SftA family.</text>
</comment>
<dbReference type="PANTHER" id="PTHR22683">
    <property type="entry name" value="SPORULATION PROTEIN RELATED"/>
    <property type="match status" value="1"/>
</dbReference>
<dbReference type="SUPFAM" id="SSF46785">
    <property type="entry name" value="Winged helix' DNA-binding domain"/>
    <property type="match status" value="1"/>
</dbReference>
<accession>A0A377JU46</accession>
<dbReference type="InterPro" id="IPR002543">
    <property type="entry name" value="FtsK_dom"/>
</dbReference>
<keyword evidence="9" id="KW-0378">Hydrolase</keyword>
<keyword evidence="2 5" id="KW-0547">Nucleotide-binding</keyword>
<sequence length="1086" mass="121682">MLIFLSTATLVGDYGLVGDFGMRFAALNIGIFGYVAYIFLPFLLYPLFCLYKNHHLTFRRLELIISFSLFFIALLIFQSLSLDKGSFGNSLVLFLKDYIGYFGLWVLDIFLFIFSWLISTKRNIDLLLKQLKHKLLVAYDFIKLVLSILYTRIKAFVKHLIEAIKPKIQSLFAKKTQDILDLQNAKQETTTQAYYDFKDVFIDKAFDEMPQRPTTEQNLPQNSQPILHKDSYSAQNLQAQVQENQDESQDSLISISTSHLTPQEPSTTNTQPQEPNTPKQPHLEVVPRSQDDLKLEEFLRIQAEKYRNAFAKNVQHTALSDPAIKPRQDSIQLVNQPSTPQSAKHPQSPAVSILQTTSQPTAPSQTSPESLLDSQSHTSPSKEIPTPPSRPINPDVFLKPKETKSPLDTQNPHQEIKTDSISTQNTHLPLQETYSQHLAQTQEAFIQESTQQSLAQPHTPQHTPTPQQAIQDEATQDSIHTHTPQAQQSQMLQTPNLPQQESTLSQTPTNATPRTTSQNTQAPLALTMLDLEIKEITPTRTREQTPQNANWADSIVQEIIPESPLPNQTTQPTHTPQAQPYSQNFNSIQDSKPIYTRVTELDENKALLNNLDYGDVAKPLHFKLPTTSLLNQPLTEKTEIDESEIDRKIEDLLAKLRTFRVEGDIARTYSGPIVTTFEFRPAPGIKVSKILTLEDDLAMALRARSIRIQAPIPGKDVVGIEIPNNTTQTIYLREVLESDLFKTSTSPLTLALGKDIVGNPFITDLKRLPHLLIAGTTGSGKSVGLNAMILSLLYKNSPDNLKLLMIDPKKVEFSIYADIPHLITPIITQPKKAIVGLNSAVAEMDRRYDLMSELRTKDIDSYNRKAGAEGMEKFPYLVIIIDELADLMMTGGKEVEFALARIAQMGRASGIHIIVATQRPSVDVVTGLIKTNLPSRISYKVGSKIDSKVILDTFGAESLLGKGDMLFTPPGVGGVTRLHAPWNTEEEIERVAEFIKSQQEVAYDKNFMLDERDNLVSENLSESGENSDLISEAKKIILQDKKTSASYLQRRLNIGYNKAANLVEQLERDGFLSVPNVKGVREILGS</sequence>
<dbReference type="InterPro" id="IPR027417">
    <property type="entry name" value="P-loop_NTPase"/>
</dbReference>
<dbReference type="Pfam" id="PF09397">
    <property type="entry name" value="FtsK_gamma"/>
    <property type="match status" value="1"/>
</dbReference>
<dbReference type="Gene3D" id="3.30.980.40">
    <property type="match status" value="1"/>
</dbReference>
<dbReference type="InterPro" id="IPR041027">
    <property type="entry name" value="FtsK_alpha"/>
</dbReference>
<feature type="region of interest" description="Disordered" evidence="6">
    <location>
        <begin position="563"/>
        <end position="587"/>
    </location>
</feature>
<feature type="region of interest" description="Disordered" evidence="6">
    <location>
        <begin position="259"/>
        <end position="289"/>
    </location>
</feature>
<dbReference type="Pfam" id="PF17854">
    <property type="entry name" value="FtsK_alpha"/>
    <property type="match status" value="1"/>
</dbReference>
<reference evidence="9 10" key="1">
    <citation type="submission" date="2018-06" db="EMBL/GenBank/DDBJ databases">
        <authorList>
            <consortium name="Pathogen Informatics"/>
            <person name="Doyle S."/>
        </authorList>
    </citation>
    <scope>NUCLEOTIDE SEQUENCE [LARGE SCALE GENOMIC DNA]</scope>
    <source>
        <strain evidence="9 10">NCTC12219</strain>
    </source>
</reference>
<evidence type="ECO:0000256" key="5">
    <source>
        <dbReference type="PROSITE-ProRule" id="PRU00289"/>
    </source>
</evidence>
<dbReference type="InterPro" id="IPR050206">
    <property type="entry name" value="FtsK/SpoIIIE/SftA"/>
</dbReference>
<dbReference type="Gene3D" id="1.10.10.10">
    <property type="entry name" value="Winged helix-like DNA-binding domain superfamily/Winged helix DNA-binding domain"/>
    <property type="match status" value="1"/>
</dbReference>
<dbReference type="SMART" id="SM00843">
    <property type="entry name" value="Ftsk_gamma"/>
    <property type="match status" value="1"/>
</dbReference>
<evidence type="ECO:0000256" key="2">
    <source>
        <dbReference type="ARBA" id="ARBA00022741"/>
    </source>
</evidence>
<evidence type="ECO:0000256" key="3">
    <source>
        <dbReference type="ARBA" id="ARBA00022840"/>
    </source>
</evidence>
<keyword evidence="4" id="KW-0238">DNA-binding</keyword>
<feature type="compositionally biased region" description="Polar residues" evidence="6">
    <location>
        <begin position="372"/>
        <end position="381"/>
    </location>
</feature>
<dbReference type="Gene3D" id="3.40.50.300">
    <property type="entry name" value="P-loop containing nucleotide triphosphate hydrolases"/>
    <property type="match status" value="1"/>
</dbReference>
<dbReference type="InterPro" id="IPR036388">
    <property type="entry name" value="WH-like_DNA-bd_sf"/>
</dbReference>
<evidence type="ECO:0000256" key="4">
    <source>
        <dbReference type="ARBA" id="ARBA00023125"/>
    </source>
</evidence>
<dbReference type="PROSITE" id="PS50901">
    <property type="entry name" value="FTSK"/>
    <property type="match status" value="1"/>
</dbReference>
<feature type="compositionally biased region" description="Low complexity" evidence="6">
    <location>
        <begin position="456"/>
        <end position="468"/>
    </location>
</feature>
<dbReference type="AlphaFoldDB" id="A0A377JU46"/>
<feature type="compositionally biased region" description="Low complexity" evidence="6">
    <location>
        <begin position="355"/>
        <end position="368"/>
    </location>
</feature>
<gene>
    <name evidence="9" type="primary">FtsK</name>
    <name evidence="9" type="synonym">SpoIIIE</name>
    <name evidence="9" type="ORF">NCTC12219_01223</name>
</gene>
<dbReference type="InterPro" id="IPR036390">
    <property type="entry name" value="WH_DNA-bd_sf"/>
</dbReference>
<evidence type="ECO:0000313" key="9">
    <source>
        <dbReference type="EMBL" id="STP11333.1"/>
    </source>
</evidence>
<feature type="binding site" evidence="5">
    <location>
        <begin position="775"/>
        <end position="782"/>
    </location>
    <ligand>
        <name>ATP</name>
        <dbReference type="ChEBI" id="CHEBI:30616"/>
    </ligand>
</feature>
<feature type="compositionally biased region" description="Polar residues" evidence="6">
    <location>
        <begin position="406"/>
        <end position="424"/>
    </location>
</feature>
<organism evidence="9 10">
    <name type="scientific">Helicobacter cinaedi</name>
    <dbReference type="NCBI Taxonomy" id="213"/>
    <lineage>
        <taxon>Bacteria</taxon>
        <taxon>Pseudomonadati</taxon>
        <taxon>Campylobacterota</taxon>
        <taxon>Epsilonproteobacteria</taxon>
        <taxon>Campylobacterales</taxon>
        <taxon>Helicobacteraceae</taxon>
        <taxon>Helicobacter</taxon>
    </lineage>
</organism>
<evidence type="ECO:0000256" key="1">
    <source>
        <dbReference type="ARBA" id="ARBA00006474"/>
    </source>
</evidence>
<dbReference type="InterPro" id="IPR018541">
    <property type="entry name" value="Ftsk_gamma"/>
</dbReference>
<feature type="compositionally biased region" description="Low complexity" evidence="6">
    <location>
        <begin position="261"/>
        <end position="280"/>
    </location>
</feature>
<dbReference type="GO" id="GO:0016787">
    <property type="term" value="F:hydrolase activity"/>
    <property type="evidence" value="ECO:0007669"/>
    <property type="project" value="UniProtKB-KW"/>
</dbReference>
<dbReference type="EC" id="3.6.-.-" evidence="9"/>
<dbReference type="CDD" id="cd01127">
    <property type="entry name" value="TrwB_TraG_TraD_VirD4"/>
    <property type="match status" value="1"/>
</dbReference>
<dbReference type="RefSeq" id="WP_115721954.1">
    <property type="nucleotide sequence ID" value="NZ_UGHX01000001.1"/>
</dbReference>
<evidence type="ECO:0000259" key="8">
    <source>
        <dbReference type="PROSITE" id="PS50901"/>
    </source>
</evidence>
<dbReference type="PANTHER" id="PTHR22683:SF41">
    <property type="entry name" value="DNA TRANSLOCASE FTSK"/>
    <property type="match status" value="1"/>
</dbReference>
<dbReference type="SUPFAM" id="SSF52540">
    <property type="entry name" value="P-loop containing nucleoside triphosphate hydrolases"/>
    <property type="match status" value="1"/>
</dbReference>
<feature type="compositionally biased region" description="Polar residues" evidence="6">
    <location>
        <begin position="476"/>
        <end position="522"/>
    </location>
</feature>
<feature type="transmembrane region" description="Helical" evidence="7">
    <location>
        <begin position="25"/>
        <end position="48"/>
    </location>
</feature>
<keyword evidence="3 5" id="KW-0067">ATP-binding</keyword>
<keyword evidence="7" id="KW-0472">Membrane</keyword>
<dbReference type="GO" id="GO:0003677">
    <property type="term" value="F:DNA binding"/>
    <property type="evidence" value="ECO:0007669"/>
    <property type="project" value="UniProtKB-KW"/>
</dbReference>
<dbReference type="EMBL" id="UGHX01000001">
    <property type="protein sequence ID" value="STP11333.1"/>
    <property type="molecule type" value="Genomic_DNA"/>
</dbReference>
<keyword evidence="7" id="KW-0812">Transmembrane</keyword>
<name>A0A377JU46_9HELI</name>